<evidence type="ECO:0000259" key="2">
    <source>
        <dbReference type="Pfam" id="PF13400"/>
    </source>
</evidence>
<dbReference type="InterPro" id="IPR028087">
    <property type="entry name" value="Tad_N"/>
</dbReference>
<dbReference type="AlphaFoldDB" id="A0A6B3RRL7"/>
<gene>
    <name evidence="3" type="ORF">G3572_16315</name>
</gene>
<sequence>MRFSRKSALRFARDEDGHILIFTTVMLTLMLMLAGIGVDIINFETMRTKQQQTLDRATLAAASLTQQLDAEAVVRDYFAKANMTDHLRSVSFERTFNASTVRAEAEKEITPIFMNLYDMSNSTKLVARGRASAEQRINNIEIVMVLDVSGSMNDSSRLVNLKTAANEFIDTVLDQDTENRVSISIVPFNGQVNLPENMQQLFTNRIDDHGVATVNCFDLPSSVYGNLSLPLNTAMPVTAHADTYSTTTTGSYIAPTHSNAVVNTGNRWCPPTVNGTVSNTNFIRAPTNNRTALKAHISGLQAIGATSINAGMKWGMALLDPSARTLYSGMIAAGQTPSYFNNRPFNFGDREAMKIVVLMTDGEHFAEERVNAGFRAGTSPIWRGNSDTLFSIFHSSRVNTSSATNICNSRPFYVPHLNAWHSRPWNSTTPSSSTCYSTTATYSGATQQTWPQVWNSVRVAWVAQQLYARPLGLTQANAMNAIRTQTPTSTMDSQLANVCGQARARNVLVYGIAFEAPPNGQTAIANCASSPAHYFNAQGLEIRTAFRSIATNITQLKLTQ</sequence>
<keyword evidence="1" id="KW-0472">Membrane</keyword>
<dbReference type="EMBL" id="JAAIKE010000006">
    <property type="protein sequence ID" value="NEX47776.1"/>
    <property type="molecule type" value="Genomic_DNA"/>
</dbReference>
<evidence type="ECO:0000313" key="3">
    <source>
        <dbReference type="EMBL" id="NEX47776.1"/>
    </source>
</evidence>
<reference evidence="3 4" key="1">
    <citation type="submission" date="2020-02" db="EMBL/GenBank/DDBJ databases">
        <title>Rhodobacter algicola sp. nov., isolated from microalga culture.</title>
        <authorList>
            <person name="Park C.-Y."/>
        </authorList>
    </citation>
    <scope>NUCLEOTIDE SEQUENCE [LARGE SCALE GENOMIC DNA]</scope>
    <source>
        <strain evidence="3 4">ETT8</strain>
    </source>
</reference>
<dbReference type="InterPro" id="IPR036465">
    <property type="entry name" value="vWFA_dom_sf"/>
</dbReference>
<keyword evidence="4" id="KW-1185">Reference proteome</keyword>
<dbReference type="Gene3D" id="3.40.50.410">
    <property type="entry name" value="von Willebrand factor, type A domain"/>
    <property type="match status" value="1"/>
</dbReference>
<organism evidence="3 4">
    <name type="scientific">Pseudotabrizicola algicola</name>
    <dbReference type="NCBI Taxonomy" id="2709381"/>
    <lineage>
        <taxon>Bacteria</taxon>
        <taxon>Pseudomonadati</taxon>
        <taxon>Pseudomonadota</taxon>
        <taxon>Alphaproteobacteria</taxon>
        <taxon>Rhodobacterales</taxon>
        <taxon>Paracoccaceae</taxon>
        <taxon>Pseudotabrizicola</taxon>
    </lineage>
</organism>
<protein>
    <recommendedName>
        <fullName evidence="2">Putative Flp pilus-assembly TadG-like N-terminal domain-containing protein</fullName>
    </recommendedName>
</protein>
<proteinExistence type="predicted"/>
<dbReference type="SUPFAM" id="SSF53300">
    <property type="entry name" value="vWA-like"/>
    <property type="match status" value="1"/>
</dbReference>
<name>A0A6B3RRL7_9RHOB</name>
<keyword evidence="1" id="KW-1133">Transmembrane helix</keyword>
<dbReference type="RefSeq" id="WP_164613849.1">
    <property type="nucleotide sequence ID" value="NZ_JAAIKE010000006.1"/>
</dbReference>
<dbReference type="Proteomes" id="UP000481421">
    <property type="component" value="Unassembled WGS sequence"/>
</dbReference>
<feature type="domain" description="Putative Flp pilus-assembly TadG-like N-terminal" evidence="2">
    <location>
        <begin position="19"/>
        <end position="63"/>
    </location>
</feature>
<accession>A0A6B3RRL7</accession>
<evidence type="ECO:0000256" key="1">
    <source>
        <dbReference type="SAM" id="Phobius"/>
    </source>
</evidence>
<comment type="caution">
    <text evidence="3">The sequence shown here is derived from an EMBL/GenBank/DDBJ whole genome shotgun (WGS) entry which is preliminary data.</text>
</comment>
<keyword evidence="1" id="KW-0812">Transmembrane</keyword>
<dbReference type="Pfam" id="PF13400">
    <property type="entry name" value="Tad"/>
    <property type="match status" value="1"/>
</dbReference>
<evidence type="ECO:0000313" key="4">
    <source>
        <dbReference type="Proteomes" id="UP000481421"/>
    </source>
</evidence>
<feature type="transmembrane region" description="Helical" evidence="1">
    <location>
        <begin position="20"/>
        <end position="41"/>
    </location>
</feature>